<dbReference type="RefSeq" id="WP_262396343.1">
    <property type="nucleotide sequence ID" value="NZ_JACRTC010000001.1"/>
</dbReference>
<feature type="transmembrane region" description="Helical" evidence="10">
    <location>
        <begin position="321"/>
        <end position="343"/>
    </location>
</feature>
<sequence>MIEKENRLGTGSIGGLIARYAIPSVIAMLVGALYNIVDQVFIGHSVGYLGNGAANVVGLLTLSGLAVAVLLGDGTAADYSLNLGKGDKGAAAEAVGSMAVALFVLSAAVLVVGSVFLTPILRLFGGTDAILPLALRYGRIIVLGLPLAIISTALNAVIRADGSPRYAMTSMIAGAVANTCMDPLFIFGFGWGIEGAALSTVLAQLLSFFISLSYFRHFQEIKVTRDIFHVSRRTLGRIAALGIPTFLDQVTFTLVMAVSNNLIVHYGALSPYGREIPLTAFGLAMKVQEILFTVILGIAIGMQPVVGYNYGAKKFPRVRQAYRVAVTAAIVLSIAATVVFVFFPEPLVRIFGSQEETLYLEFSKKFFQTYFCMYIFFGFEMVTGILFQAMGKPRQAAAISLLYQVVFKIGSALLLTAAVGLDGVLLSGPVSDILIFLVCLVMLDIQLKALRKEEGRIEMVSVQEEKRT</sequence>
<dbReference type="PANTHER" id="PTHR43823:SF3">
    <property type="entry name" value="MULTIDRUG EXPORT PROTEIN MEPA"/>
    <property type="match status" value="1"/>
</dbReference>
<feature type="transmembrane region" description="Helical" evidence="10">
    <location>
        <begin position="433"/>
        <end position="450"/>
    </location>
</feature>
<accession>A0A926E8N3</accession>
<evidence type="ECO:0000313" key="11">
    <source>
        <dbReference type="EMBL" id="MBC8569233.1"/>
    </source>
</evidence>
<evidence type="ECO:0000256" key="1">
    <source>
        <dbReference type="ARBA" id="ARBA00004651"/>
    </source>
</evidence>
<feature type="transmembrane region" description="Helical" evidence="10">
    <location>
        <begin position="92"/>
        <end position="117"/>
    </location>
</feature>
<keyword evidence="9" id="KW-0046">Antibiotic resistance</keyword>
<name>A0A926E8N3_9FIRM</name>
<dbReference type="InterPro" id="IPR048279">
    <property type="entry name" value="MdtK-like"/>
</dbReference>
<dbReference type="GO" id="GO:0046677">
    <property type="term" value="P:response to antibiotic"/>
    <property type="evidence" value="ECO:0007669"/>
    <property type="project" value="UniProtKB-KW"/>
</dbReference>
<dbReference type="PIRSF" id="PIRSF006603">
    <property type="entry name" value="DinF"/>
    <property type="match status" value="1"/>
</dbReference>
<dbReference type="InterPro" id="IPR051327">
    <property type="entry name" value="MATE_MepA_subfamily"/>
</dbReference>
<reference evidence="11" key="1">
    <citation type="submission" date="2020-08" db="EMBL/GenBank/DDBJ databases">
        <title>Genome public.</title>
        <authorList>
            <person name="Liu C."/>
            <person name="Sun Q."/>
        </authorList>
    </citation>
    <scope>NUCLEOTIDE SEQUENCE</scope>
    <source>
        <strain evidence="11">NSJ-54</strain>
    </source>
</reference>
<evidence type="ECO:0000313" key="12">
    <source>
        <dbReference type="Proteomes" id="UP000660861"/>
    </source>
</evidence>
<dbReference type="PANTHER" id="PTHR43823">
    <property type="entry name" value="SPORULATION PROTEIN YKVU"/>
    <property type="match status" value="1"/>
</dbReference>
<keyword evidence="4" id="KW-0813">Transport</keyword>
<feature type="transmembrane region" description="Helical" evidence="10">
    <location>
        <begin position="401"/>
        <end position="421"/>
    </location>
</feature>
<proteinExistence type="inferred from homology"/>
<dbReference type="Proteomes" id="UP000660861">
    <property type="component" value="Unassembled WGS sequence"/>
</dbReference>
<dbReference type="GO" id="GO:0005886">
    <property type="term" value="C:plasma membrane"/>
    <property type="evidence" value="ECO:0007669"/>
    <property type="project" value="UniProtKB-SubCell"/>
</dbReference>
<dbReference type="InterPro" id="IPR045070">
    <property type="entry name" value="MATE_MepA-like"/>
</dbReference>
<evidence type="ECO:0000256" key="8">
    <source>
        <dbReference type="ARBA" id="ARBA00023136"/>
    </source>
</evidence>
<comment type="caution">
    <text evidence="11">The sequence shown here is derived from an EMBL/GenBank/DDBJ whole genome shotgun (WGS) entry which is preliminary data.</text>
</comment>
<evidence type="ECO:0000256" key="7">
    <source>
        <dbReference type="ARBA" id="ARBA00022989"/>
    </source>
</evidence>
<keyword evidence="12" id="KW-1185">Reference proteome</keyword>
<protein>
    <recommendedName>
        <fullName evidence="3">Multidrug export protein MepA</fullName>
    </recommendedName>
</protein>
<dbReference type="CDD" id="cd13143">
    <property type="entry name" value="MATE_MepA_like"/>
    <property type="match status" value="1"/>
</dbReference>
<feature type="transmembrane region" description="Helical" evidence="10">
    <location>
        <begin position="20"/>
        <end position="37"/>
    </location>
</feature>
<keyword evidence="6 10" id="KW-0812">Transmembrane</keyword>
<dbReference type="EMBL" id="JACRTC010000001">
    <property type="protein sequence ID" value="MBC8569233.1"/>
    <property type="molecule type" value="Genomic_DNA"/>
</dbReference>
<feature type="transmembrane region" description="Helical" evidence="10">
    <location>
        <begin position="197"/>
        <end position="215"/>
    </location>
</feature>
<gene>
    <name evidence="11" type="ORF">H8709_00115</name>
</gene>
<keyword evidence="8 10" id="KW-0472">Membrane</keyword>
<dbReference type="GO" id="GO:0042910">
    <property type="term" value="F:xenobiotic transmembrane transporter activity"/>
    <property type="evidence" value="ECO:0007669"/>
    <property type="project" value="InterPro"/>
</dbReference>
<feature type="transmembrane region" description="Helical" evidence="10">
    <location>
        <begin position="137"/>
        <end position="158"/>
    </location>
</feature>
<dbReference type="Pfam" id="PF01554">
    <property type="entry name" value="MatE"/>
    <property type="match status" value="2"/>
</dbReference>
<evidence type="ECO:0000256" key="10">
    <source>
        <dbReference type="SAM" id="Phobius"/>
    </source>
</evidence>
<feature type="transmembrane region" description="Helical" evidence="10">
    <location>
        <begin position="235"/>
        <end position="258"/>
    </location>
</feature>
<comment type="subcellular location">
    <subcellularLocation>
        <location evidence="1">Cell membrane</location>
        <topology evidence="1">Multi-pass membrane protein</topology>
    </subcellularLocation>
</comment>
<dbReference type="InterPro" id="IPR002528">
    <property type="entry name" value="MATE_fam"/>
</dbReference>
<evidence type="ECO:0000256" key="5">
    <source>
        <dbReference type="ARBA" id="ARBA00022475"/>
    </source>
</evidence>
<feature type="transmembrane region" description="Helical" evidence="10">
    <location>
        <begin position="170"/>
        <end position="191"/>
    </location>
</feature>
<organism evidence="11 12">
    <name type="scientific">Zongyangia hominis</name>
    <dbReference type="NCBI Taxonomy" id="2763677"/>
    <lineage>
        <taxon>Bacteria</taxon>
        <taxon>Bacillati</taxon>
        <taxon>Bacillota</taxon>
        <taxon>Clostridia</taxon>
        <taxon>Eubacteriales</taxon>
        <taxon>Oscillospiraceae</taxon>
        <taxon>Zongyangia</taxon>
    </lineage>
</organism>
<dbReference type="NCBIfam" id="TIGR00797">
    <property type="entry name" value="matE"/>
    <property type="match status" value="1"/>
</dbReference>
<feature type="transmembrane region" description="Helical" evidence="10">
    <location>
        <begin position="367"/>
        <end position="389"/>
    </location>
</feature>
<feature type="transmembrane region" description="Helical" evidence="10">
    <location>
        <begin position="49"/>
        <end position="71"/>
    </location>
</feature>
<evidence type="ECO:0000256" key="4">
    <source>
        <dbReference type="ARBA" id="ARBA00022448"/>
    </source>
</evidence>
<evidence type="ECO:0000256" key="9">
    <source>
        <dbReference type="ARBA" id="ARBA00023251"/>
    </source>
</evidence>
<keyword evidence="7 10" id="KW-1133">Transmembrane helix</keyword>
<dbReference type="AlphaFoldDB" id="A0A926E8N3"/>
<evidence type="ECO:0000256" key="3">
    <source>
        <dbReference type="ARBA" id="ARBA00022106"/>
    </source>
</evidence>
<evidence type="ECO:0000256" key="6">
    <source>
        <dbReference type="ARBA" id="ARBA00022692"/>
    </source>
</evidence>
<keyword evidence="5" id="KW-1003">Cell membrane</keyword>
<comment type="similarity">
    <text evidence="2">Belongs to the multi antimicrobial extrusion (MATE) (TC 2.A.66.1) family. MepA subfamily.</text>
</comment>
<evidence type="ECO:0000256" key="2">
    <source>
        <dbReference type="ARBA" id="ARBA00008417"/>
    </source>
</evidence>
<dbReference type="GO" id="GO:0015297">
    <property type="term" value="F:antiporter activity"/>
    <property type="evidence" value="ECO:0007669"/>
    <property type="project" value="InterPro"/>
</dbReference>